<dbReference type="SUPFAM" id="SSF55060">
    <property type="entry name" value="GHMP Kinase, C-terminal domain"/>
    <property type="match status" value="1"/>
</dbReference>
<evidence type="ECO:0000313" key="1">
    <source>
        <dbReference type="EMBL" id="CAF4406039.1"/>
    </source>
</evidence>
<evidence type="ECO:0000313" key="3">
    <source>
        <dbReference type="Proteomes" id="UP000681967"/>
    </source>
</evidence>
<sequence length="57" mass="6472">VTNSNVKHELVAGTYAKRVKHCQEAAELLGHNKLREVSSMEELEKAHDKMAPVIFKR</sequence>
<dbReference type="EMBL" id="CAJOBJ010178210">
    <property type="protein sequence ID" value="CAF4908439.1"/>
    <property type="molecule type" value="Genomic_DNA"/>
</dbReference>
<protein>
    <submittedName>
        <fullName evidence="1">Uncharacterized protein</fullName>
    </submittedName>
</protein>
<accession>A0A8S2VLB8</accession>
<dbReference type="AlphaFoldDB" id="A0A8S2VLB8"/>
<dbReference type="Proteomes" id="UP000681720">
    <property type="component" value="Unassembled WGS sequence"/>
</dbReference>
<reference evidence="1" key="1">
    <citation type="submission" date="2021-02" db="EMBL/GenBank/DDBJ databases">
        <authorList>
            <person name="Nowell W R."/>
        </authorList>
    </citation>
    <scope>NUCLEOTIDE SEQUENCE</scope>
</reference>
<feature type="non-terminal residue" evidence="1">
    <location>
        <position position="1"/>
    </location>
</feature>
<comment type="caution">
    <text evidence="1">The sequence shown here is derived from an EMBL/GenBank/DDBJ whole genome shotgun (WGS) entry which is preliminary data.</text>
</comment>
<evidence type="ECO:0000313" key="2">
    <source>
        <dbReference type="EMBL" id="CAF4908439.1"/>
    </source>
</evidence>
<feature type="non-terminal residue" evidence="1">
    <location>
        <position position="57"/>
    </location>
</feature>
<dbReference type="InterPro" id="IPR036554">
    <property type="entry name" value="GHMP_kinase_C_sf"/>
</dbReference>
<dbReference type="Proteomes" id="UP000681967">
    <property type="component" value="Unassembled WGS sequence"/>
</dbReference>
<name>A0A8S2VLB8_9BILA</name>
<dbReference type="EMBL" id="CAJOBH010056814">
    <property type="protein sequence ID" value="CAF4406039.1"/>
    <property type="molecule type" value="Genomic_DNA"/>
</dbReference>
<organism evidence="1 3">
    <name type="scientific">Rotaria magnacalcarata</name>
    <dbReference type="NCBI Taxonomy" id="392030"/>
    <lineage>
        <taxon>Eukaryota</taxon>
        <taxon>Metazoa</taxon>
        <taxon>Spiralia</taxon>
        <taxon>Gnathifera</taxon>
        <taxon>Rotifera</taxon>
        <taxon>Eurotatoria</taxon>
        <taxon>Bdelloidea</taxon>
        <taxon>Philodinida</taxon>
        <taxon>Philodinidae</taxon>
        <taxon>Rotaria</taxon>
    </lineage>
</organism>
<proteinExistence type="predicted"/>
<gene>
    <name evidence="1" type="ORF">BYL167_LOCUS31766</name>
    <name evidence="2" type="ORF">GIL414_LOCUS52200</name>
</gene>
<dbReference type="Gene3D" id="3.30.70.890">
    <property type="entry name" value="GHMP kinase, C-terminal domain"/>
    <property type="match status" value="1"/>
</dbReference>